<dbReference type="PANTHER" id="PTHR40036:SF1">
    <property type="entry name" value="MACROCIN O-METHYLTRANSFERASE"/>
    <property type="match status" value="1"/>
</dbReference>
<dbReference type="Pfam" id="PF05711">
    <property type="entry name" value="TylF"/>
    <property type="match status" value="1"/>
</dbReference>
<keyword evidence="1" id="KW-0489">Methyltransferase</keyword>
<comment type="caution">
    <text evidence="1">The sequence shown here is derived from an EMBL/GenBank/DDBJ whole genome shotgun (WGS) entry which is preliminary data.</text>
</comment>
<dbReference type="Gene3D" id="3.40.50.150">
    <property type="entry name" value="Vaccinia Virus protein VP39"/>
    <property type="match status" value="1"/>
</dbReference>
<dbReference type="EMBL" id="JAERQG010000001">
    <property type="protein sequence ID" value="MBL0764326.1"/>
    <property type="molecule type" value="Genomic_DNA"/>
</dbReference>
<organism evidence="1 2">
    <name type="scientific">Marivirga atlantica</name>
    <dbReference type="NCBI Taxonomy" id="1548457"/>
    <lineage>
        <taxon>Bacteria</taxon>
        <taxon>Pseudomonadati</taxon>
        <taxon>Bacteroidota</taxon>
        <taxon>Cytophagia</taxon>
        <taxon>Cytophagales</taxon>
        <taxon>Marivirgaceae</taxon>
        <taxon>Marivirga</taxon>
    </lineage>
</organism>
<keyword evidence="2" id="KW-1185">Reference proteome</keyword>
<gene>
    <name evidence="1" type="ORF">JKP34_03620</name>
</gene>
<evidence type="ECO:0000313" key="2">
    <source>
        <dbReference type="Proteomes" id="UP000642920"/>
    </source>
</evidence>
<dbReference type="Proteomes" id="UP000642920">
    <property type="component" value="Unassembled WGS sequence"/>
</dbReference>
<keyword evidence="1" id="KW-0808">Transferase</keyword>
<evidence type="ECO:0000313" key="1">
    <source>
        <dbReference type="EMBL" id="MBL0764326.1"/>
    </source>
</evidence>
<protein>
    <submittedName>
        <fullName evidence="1">Class I SAM-dependent methyltransferase</fullName>
    </submittedName>
</protein>
<name>A0A937ACU9_9BACT</name>
<dbReference type="PANTHER" id="PTHR40036">
    <property type="entry name" value="MACROCIN O-METHYLTRANSFERASE"/>
    <property type="match status" value="1"/>
</dbReference>
<dbReference type="InterPro" id="IPR008884">
    <property type="entry name" value="TylF_MeTrfase"/>
</dbReference>
<dbReference type="RefSeq" id="WP_201917804.1">
    <property type="nucleotide sequence ID" value="NZ_JAERQG010000001.1"/>
</dbReference>
<dbReference type="GO" id="GO:0008168">
    <property type="term" value="F:methyltransferase activity"/>
    <property type="evidence" value="ECO:0007669"/>
    <property type="project" value="UniProtKB-KW"/>
</dbReference>
<dbReference type="GO" id="GO:0032259">
    <property type="term" value="P:methylation"/>
    <property type="evidence" value="ECO:0007669"/>
    <property type="project" value="UniProtKB-KW"/>
</dbReference>
<dbReference type="AlphaFoldDB" id="A0A937ACU9"/>
<sequence length="236" mass="27265">MRNFLTRKKKNKHSPSREFADLSEAEKNIIDLCLPYTMTGKTRLINLIRAVEHLVKNNIDGDIVECGVWKGGSIMAAASVLKHNSDYRDIYLYDTFQGMTEPEEVDISIDKISANKLFDELPDWCQANIEEVSKNIGLIDYPENKSHLIPGKVEHTVPENQHERIALLRLDTDWYESTRIELEYLFPKLVKGGILIIDDYGHWEGARKATDEYFEKNNIQIFLNRVDYTCRLGVKS</sequence>
<dbReference type="SUPFAM" id="SSF53335">
    <property type="entry name" value="S-adenosyl-L-methionine-dependent methyltransferases"/>
    <property type="match status" value="1"/>
</dbReference>
<accession>A0A937ACU9</accession>
<reference evidence="1" key="1">
    <citation type="submission" date="2021-01" db="EMBL/GenBank/DDBJ databases">
        <title>Marivirga sp. nov., isolated from intertidal surface sediments.</title>
        <authorList>
            <person name="Zhang M."/>
        </authorList>
    </citation>
    <scope>NUCLEOTIDE SEQUENCE</scope>
    <source>
        <strain evidence="1">SM1354</strain>
    </source>
</reference>
<dbReference type="InterPro" id="IPR029063">
    <property type="entry name" value="SAM-dependent_MTases_sf"/>
</dbReference>
<proteinExistence type="predicted"/>